<evidence type="ECO:0000313" key="2">
    <source>
        <dbReference type="EMBL" id="CAB5224363.1"/>
    </source>
</evidence>
<gene>
    <name evidence="1" type="ORF">UFOVP652_65</name>
    <name evidence="2" type="ORF">UFOVP734_59</name>
</gene>
<sequence>MALTTFSGPVRSLNGFIAGDGSTITKVRSASASLNFGSIAAVSQADLTIAVTGATVGDEVILGLPAAPTAGIVFNAFVSAANTVTVRASNITAGAVDPAAATYGVIVIAA</sequence>
<dbReference type="EMBL" id="LR798328">
    <property type="protein sequence ID" value="CAB5224363.1"/>
    <property type="molecule type" value="Genomic_DNA"/>
</dbReference>
<organism evidence="2">
    <name type="scientific">uncultured Caudovirales phage</name>
    <dbReference type="NCBI Taxonomy" id="2100421"/>
    <lineage>
        <taxon>Viruses</taxon>
        <taxon>Duplodnaviria</taxon>
        <taxon>Heunggongvirae</taxon>
        <taxon>Uroviricota</taxon>
        <taxon>Caudoviricetes</taxon>
        <taxon>Peduoviridae</taxon>
        <taxon>Maltschvirus</taxon>
        <taxon>Maltschvirus maltsch</taxon>
    </lineage>
</organism>
<name>A0A6J7X1M1_9CAUD</name>
<protein>
    <submittedName>
        <fullName evidence="2">Uncharacterized protein</fullName>
    </submittedName>
</protein>
<proteinExistence type="predicted"/>
<dbReference type="EMBL" id="LR796617">
    <property type="protein sequence ID" value="CAB4155044.1"/>
    <property type="molecule type" value="Genomic_DNA"/>
</dbReference>
<accession>A0A6J7X1M1</accession>
<reference evidence="2" key="1">
    <citation type="submission" date="2020-05" db="EMBL/GenBank/DDBJ databases">
        <authorList>
            <person name="Chiriac C."/>
            <person name="Salcher M."/>
            <person name="Ghai R."/>
            <person name="Kavagutti S V."/>
        </authorList>
    </citation>
    <scope>NUCLEOTIDE SEQUENCE</scope>
</reference>
<evidence type="ECO:0000313" key="1">
    <source>
        <dbReference type="EMBL" id="CAB4155044.1"/>
    </source>
</evidence>